<evidence type="ECO:0000313" key="13">
    <source>
        <dbReference type="Proteomes" id="UP000321577"/>
    </source>
</evidence>
<dbReference type="PROSITE" id="PS00365">
    <property type="entry name" value="NIR_SIR"/>
    <property type="match status" value="1"/>
</dbReference>
<dbReference type="GO" id="GO:0016002">
    <property type="term" value="F:sulfite reductase activity"/>
    <property type="evidence" value="ECO:0007669"/>
    <property type="project" value="TreeGrafter"/>
</dbReference>
<dbReference type="Pfam" id="PF03460">
    <property type="entry name" value="NIR_SIR_ferr"/>
    <property type="match status" value="1"/>
</dbReference>
<evidence type="ECO:0000259" key="10">
    <source>
        <dbReference type="Pfam" id="PF01077"/>
    </source>
</evidence>
<comment type="cofactor">
    <cofactor evidence="1">
        <name>siroheme</name>
        <dbReference type="ChEBI" id="CHEBI:60052"/>
    </cofactor>
</comment>
<evidence type="ECO:0000256" key="8">
    <source>
        <dbReference type="ARBA" id="ARBA00023004"/>
    </source>
</evidence>
<evidence type="ECO:0000256" key="7">
    <source>
        <dbReference type="ARBA" id="ARBA00023002"/>
    </source>
</evidence>
<dbReference type="SUPFAM" id="SSF56014">
    <property type="entry name" value="Nitrite and sulphite reductase 4Fe-4S domain-like"/>
    <property type="match status" value="2"/>
</dbReference>
<dbReference type="GO" id="GO:0009337">
    <property type="term" value="C:sulfite reductase complex (NADPH)"/>
    <property type="evidence" value="ECO:0007669"/>
    <property type="project" value="TreeGrafter"/>
</dbReference>
<dbReference type="InterPro" id="IPR006066">
    <property type="entry name" value="NO2/SO3_Rdtase_FeS/sirohaem_BS"/>
</dbReference>
<evidence type="ECO:0000256" key="2">
    <source>
        <dbReference type="ARBA" id="ARBA00001966"/>
    </source>
</evidence>
<evidence type="ECO:0000256" key="4">
    <source>
        <dbReference type="ARBA" id="ARBA00022485"/>
    </source>
</evidence>
<protein>
    <submittedName>
        <fullName evidence="12">Sulfite reductase [NADPH] hemoprotein beta-component</fullName>
    </submittedName>
</protein>
<keyword evidence="4" id="KW-0004">4Fe-4S</keyword>
<dbReference type="Pfam" id="PF01077">
    <property type="entry name" value="NIR_SIR"/>
    <property type="match status" value="1"/>
</dbReference>
<feature type="domain" description="Nitrite/Sulfite reductase ferredoxin-like" evidence="11">
    <location>
        <begin position="68"/>
        <end position="120"/>
    </location>
</feature>
<comment type="cofactor">
    <cofactor evidence="2">
        <name>[4Fe-4S] cluster</name>
        <dbReference type="ChEBI" id="CHEBI:49883"/>
    </cofactor>
</comment>
<dbReference type="InterPro" id="IPR006067">
    <property type="entry name" value="NO2/SO3_Rdtase_4Fe4S_dom"/>
</dbReference>
<dbReference type="Gene3D" id="3.30.413.10">
    <property type="entry name" value="Sulfite Reductase Hemoprotein, domain 1"/>
    <property type="match status" value="2"/>
</dbReference>
<dbReference type="PRINTS" id="PR00397">
    <property type="entry name" value="SIROHAEM"/>
</dbReference>
<comment type="similarity">
    <text evidence="3">Belongs to the nitrite and sulfite reductase 4Fe-4S domain family.</text>
</comment>
<dbReference type="PANTHER" id="PTHR11493">
    <property type="entry name" value="SULFITE REDUCTASE [NADPH] SUBUNIT BETA-RELATED"/>
    <property type="match status" value="1"/>
</dbReference>
<dbReference type="GO" id="GO:0050311">
    <property type="term" value="F:sulfite reductase (ferredoxin) activity"/>
    <property type="evidence" value="ECO:0007669"/>
    <property type="project" value="TreeGrafter"/>
</dbReference>
<dbReference type="OrthoDB" id="9803707at2"/>
<evidence type="ECO:0000256" key="9">
    <source>
        <dbReference type="ARBA" id="ARBA00023014"/>
    </source>
</evidence>
<dbReference type="PANTHER" id="PTHR11493:SF47">
    <property type="entry name" value="SULFITE REDUCTASE [NADPH] SUBUNIT BETA"/>
    <property type="match status" value="1"/>
</dbReference>
<dbReference type="AlphaFoldDB" id="A0A512MHT3"/>
<dbReference type="RefSeq" id="WP_146856015.1">
    <property type="nucleotide sequence ID" value="NZ_BKAG01000082.1"/>
</dbReference>
<evidence type="ECO:0000256" key="1">
    <source>
        <dbReference type="ARBA" id="ARBA00001929"/>
    </source>
</evidence>
<evidence type="ECO:0000256" key="3">
    <source>
        <dbReference type="ARBA" id="ARBA00010429"/>
    </source>
</evidence>
<keyword evidence="6" id="KW-0479">Metal-binding</keyword>
<organism evidence="12 13">
    <name type="scientific">Brevifollis gellanilyticus</name>
    <dbReference type="NCBI Taxonomy" id="748831"/>
    <lineage>
        <taxon>Bacteria</taxon>
        <taxon>Pseudomonadati</taxon>
        <taxon>Verrucomicrobiota</taxon>
        <taxon>Verrucomicrobiia</taxon>
        <taxon>Verrucomicrobiales</taxon>
        <taxon>Verrucomicrobiaceae</taxon>
    </lineage>
</organism>
<keyword evidence="9" id="KW-0411">Iron-sulfur</keyword>
<accession>A0A512MHT3</accession>
<dbReference type="InterPro" id="IPR005117">
    <property type="entry name" value="NiRdtase/SiRdtase_haem-b_fer"/>
</dbReference>
<feature type="domain" description="Nitrite/sulphite reductase 4Fe-4S" evidence="10">
    <location>
        <begin position="199"/>
        <end position="332"/>
    </location>
</feature>
<dbReference type="Proteomes" id="UP000321577">
    <property type="component" value="Unassembled WGS sequence"/>
</dbReference>
<keyword evidence="5" id="KW-0349">Heme</keyword>
<evidence type="ECO:0000259" key="11">
    <source>
        <dbReference type="Pfam" id="PF03460"/>
    </source>
</evidence>
<sequence>MSKASVEEIKLASAGLRGQLAEQFADTSTVSIPEESNILMKHHGSYQQDDRDVRAERSKAKLDKAWSFMIRSKMPGGRITAEQWMIHDDLCAKAFGNLRLTNRQGIQLHGVLKGGVKEVIHNVCHSGLSTMGACGDVVRNTMGPAAPIKDAVHADSQKLTEEISQRFLWRSSAYADIWLDGEKVEPDWIKDPVVDAKVREATKAAEGEDPIYGKVYLPRKFKIAVAIQPCNDVDVYSQDVGLVPHVVNGEVEGYTITVGGGFGMSHGQLNTRPFLGQPLLYAKRANVVDAIEAVVTTQRDHGNRTERKNARLKYTVQSMGLDGFRAEVVRRLPGIETFPPKELKFDTVEDKLGWHEQGDGKLYCAVYVNMGRIVDREDGPKYRSAFAELATSLKLPFIVTPNTNMIIADVAPEQKEAVNAILAKHGVVHADDAGFTRARKVAHACVALPTCGLSLSESERALPGILDKIDPILAELGLEDEPILFRMTGCPNGCGRPYNADFGFVGRAPNKYAMFVGGSIRGNTLAGLEFKSVLGDEIPARVRVFLEAFKAERQEGEIFADWFARTRTKGAEPTPEQFHVELAERAAKLAGEKVAEAG</sequence>
<comment type="caution">
    <text evidence="12">The sequence shown here is derived from an EMBL/GenBank/DDBJ whole genome shotgun (WGS) entry which is preliminary data.</text>
</comment>
<gene>
    <name evidence="12" type="primary">cysI</name>
    <name evidence="12" type="ORF">BGE01nite_55790</name>
</gene>
<dbReference type="InterPro" id="IPR036136">
    <property type="entry name" value="Nit/Sulf_reduc_fer-like_dom_sf"/>
</dbReference>
<keyword evidence="7" id="KW-0560">Oxidoreductase</keyword>
<dbReference type="GO" id="GO:0046872">
    <property type="term" value="F:metal ion binding"/>
    <property type="evidence" value="ECO:0007669"/>
    <property type="project" value="UniProtKB-KW"/>
</dbReference>
<keyword evidence="8" id="KW-0408">Iron</keyword>
<evidence type="ECO:0000313" key="12">
    <source>
        <dbReference type="EMBL" id="GEP46288.1"/>
    </source>
</evidence>
<dbReference type="GO" id="GO:0000103">
    <property type="term" value="P:sulfate assimilation"/>
    <property type="evidence" value="ECO:0007669"/>
    <property type="project" value="TreeGrafter"/>
</dbReference>
<evidence type="ECO:0000256" key="6">
    <source>
        <dbReference type="ARBA" id="ARBA00022723"/>
    </source>
</evidence>
<name>A0A512MHT3_9BACT</name>
<reference evidence="12 13" key="1">
    <citation type="submission" date="2019-07" db="EMBL/GenBank/DDBJ databases">
        <title>Whole genome shotgun sequence of Brevifollis gellanilyticus NBRC 108608.</title>
        <authorList>
            <person name="Hosoyama A."/>
            <person name="Uohara A."/>
            <person name="Ohji S."/>
            <person name="Ichikawa N."/>
        </authorList>
    </citation>
    <scope>NUCLEOTIDE SEQUENCE [LARGE SCALE GENOMIC DNA]</scope>
    <source>
        <strain evidence="12 13">NBRC 108608</strain>
    </source>
</reference>
<dbReference type="NCBIfam" id="NF010029">
    <property type="entry name" value="PRK13504.1"/>
    <property type="match status" value="1"/>
</dbReference>
<dbReference type="InterPro" id="IPR045169">
    <property type="entry name" value="NO2/SO3_Rdtase_4Fe4S_prot"/>
</dbReference>
<dbReference type="EMBL" id="BKAG01000082">
    <property type="protein sequence ID" value="GEP46288.1"/>
    <property type="molecule type" value="Genomic_DNA"/>
</dbReference>
<evidence type="ECO:0000256" key="5">
    <source>
        <dbReference type="ARBA" id="ARBA00022617"/>
    </source>
</evidence>
<dbReference type="SUPFAM" id="SSF55124">
    <property type="entry name" value="Nitrite/Sulfite reductase N-terminal domain-like"/>
    <property type="match status" value="2"/>
</dbReference>
<keyword evidence="13" id="KW-1185">Reference proteome</keyword>
<dbReference type="InterPro" id="IPR045854">
    <property type="entry name" value="NO2/SO3_Rdtase_4Fe4S_sf"/>
</dbReference>
<dbReference type="GO" id="GO:0051539">
    <property type="term" value="F:4 iron, 4 sulfur cluster binding"/>
    <property type="evidence" value="ECO:0007669"/>
    <property type="project" value="UniProtKB-KW"/>
</dbReference>
<proteinExistence type="inferred from homology"/>
<dbReference type="GO" id="GO:0020037">
    <property type="term" value="F:heme binding"/>
    <property type="evidence" value="ECO:0007669"/>
    <property type="project" value="InterPro"/>
</dbReference>